<protein>
    <submittedName>
        <fullName evidence="1">Uncharacterized protein</fullName>
    </submittedName>
</protein>
<organism evidence="1 2">
    <name type="scientific">Smallanthus sonchifolius</name>
    <dbReference type="NCBI Taxonomy" id="185202"/>
    <lineage>
        <taxon>Eukaryota</taxon>
        <taxon>Viridiplantae</taxon>
        <taxon>Streptophyta</taxon>
        <taxon>Embryophyta</taxon>
        <taxon>Tracheophyta</taxon>
        <taxon>Spermatophyta</taxon>
        <taxon>Magnoliopsida</taxon>
        <taxon>eudicotyledons</taxon>
        <taxon>Gunneridae</taxon>
        <taxon>Pentapetalae</taxon>
        <taxon>asterids</taxon>
        <taxon>campanulids</taxon>
        <taxon>Asterales</taxon>
        <taxon>Asteraceae</taxon>
        <taxon>Asteroideae</taxon>
        <taxon>Heliantheae alliance</taxon>
        <taxon>Millerieae</taxon>
        <taxon>Smallanthus</taxon>
    </lineage>
</organism>
<dbReference type="EMBL" id="CM042032">
    <property type="protein sequence ID" value="KAI3775839.1"/>
    <property type="molecule type" value="Genomic_DNA"/>
</dbReference>
<name>A0ACB9FWW7_9ASTR</name>
<gene>
    <name evidence="1" type="ORF">L1987_45593</name>
</gene>
<reference evidence="1 2" key="2">
    <citation type="journal article" date="2022" name="Mol. Ecol. Resour.">
        <title>The genomes of chicory, endive, great burdock and yacon provide insights into Asteraceae paleo-polyploidization history and plant inulin production.</title>
        <authorList>
            <person name="Fan W."/>
            <person name="Wang S."/>
            <person name="Wang H."/>
            <person name="Wang A."/>
            <person name="Jiang F."/>
            <person name="Liu H."/>
            <person name="Zhao H."/>
            <person name="Xu D."/>
            <person name="Zhang Y."/>
        </authorList>
    </citation>
    <scope>NUCLEOTIDE SEQUENCE [LARGE SCALE GENOMIC DNA]</scope>
    <source>
        <strain evidence="2">cv. Yunnan</strain>
        <tissue evidence="1">Leaves</tissue>
    </source>
</reference>
<reference evidence="2" key="1">
    <citation type="journal article" date="2022" name="Mol. Ecol. Resour.">
        <title>The genomes of chicory, endive, great burdock and yacon provide insights into Asteraceae palaeo-polyploidization history and plant inulin production.</title>
        <authorList>
            <person name="Fan W."/>
            <person name="Wang S."/>
            <person name="Wang H."/>
            <person name="Wang A."/>
            <person name="Jiang F."/>
            <person name="Liu H."/>
            <person name="Zhao H."/>
            <person name="Xu D."/>
            <person name="Zhang Y."/>
        </authorList>
    </citation>
    <scope>NUCLEOTIDE SEQUENCE [LARGE SCALE GENOMIC DNA]</scope>
    <source>
        <strain evidence="2">cv. Yunnan</strain>
    </source>
</reference>
<proteinExistence type="predicted"/>
<accession>A0ACB9FWW7</accession>
<keyword evidence="2" id="KW-1185">Reference proteome</keyword>
<evidence type="ECO:0000313" key="1">
    <source>
        <dbReference type="EMBL" id="KAI3775839.1"/>
    </source>
</evidence>
<sequence>MAYPGLSLATLCFNHLHLKPSTSVPRQTFCTMDLDYKHPHNVLAYLQKHSDYSEFHPIIDFLQRCPISKEHTISATVDGKHISITIQKIRSHLGINDAGGKYSFPDSDVEKSFRDMGYGGNPKVTIKKNQLDFNWRFLVHVMQQCWYHKSSG</sequence>
<dbReference type="Proteomes" id="UP001056120">
    <property type="component" value="Linkage Group LG15"/>
</dbReference>
<comment type="caution">
    <text evidence="1">The sequence shown here is derived from an EMBL/GenBank/DDBJ whole genome shotgun (WGS) entry which is preliminary data.</text>
</comment>
<evidence type="ECO:0000313" key="2">
    <source>
        <dbReference type="Proteomes" id="UP001056120"/>
    </source>
</evidence>